<keyword evidence="2" id="KW-1185">Reference proteome</keyword>
<accession>A0ABQ6JWB6</accession>
<evidence type="ECO:0000313" key="1">
    <source>
        <dbReference type="EMBL" id="GMA90936.1"/>
    </source>
</evidence>
<sequence>MHDLGFESRHRGVDRLARLLVGGEIVHGDRTRFPLAQGGGAIAHCSVEVRAECLLRAFARAERREHSDEGIRYDIIGGHRGAARQAGGEHAGGIGMPGEERTVGVRIAVTGATDELGVGGLGRERLDC</sequence>
<comment type="caution">
    <text evidence="1">The sequence shown here is derived from an EMBL/GenBank/DDBJ whole genome shotgun (WGS) entry which is preliminary data.</text>
</comment>
<reference evidence="2" key="1">
    <citation type="journal article" date="2019" name="Int. J. Syst. Evol. Microbiol.">
        <title>The Global Catalogue of Microorganisms (GCM) 10K type strain sequencing project: providing services to taxonomists for standard genome sequencing and annotation.</title>
        <authorList>
            <consortium name="The Broad Institute Genomics Platform"/>
            <consortium name="The Broad Institute Genome Sequencing Center for Infectious Disease"/>
            <person name="Wu L."/>
            <person name="Ma J."/>
        </authorList>
    </citation>
    <scope>NUCLEOTIDE SEQUENCE [LARGE SCALE GENOMIC DNA]</scope>
    <source>
        <strain evidence="2">NBRC 108755</strain>
    </source>
</reference>
<protein>
    <submittedName>
        <fullName evidence="1">Uncharacterized protein</fullName>
    </submittedName>
</protein>
<proteinExistence type="predicted"/>
<dbReference type="Proteomes" id="UP001157069">
    <property type="component" value="Unassembled WGS sequence"/>
</dbReference>
<evidence type="ECO:0000313" key="2">
    <source>
        <dbReference type="Proteomes" id="UP001157069"/>
    </source>
</evidence>
<gene>
    <name evidence="1" type="ORF">GCM10025869_14650</name>
</gene>
<dbReference type="EMBL" id="BSVA01000001">
    <property type="protein sequence ID" value="GMA90936.1"/>
    <property type="molecule type" value="Genomic_DNA"/>
</dbReference>
<organism evidence="1 2">
    <name type="scientific">Homoserinibacter gongjuensis</name>
    <dbReference type="NCBI Taxonomy" id="1162968"/>
    <lineage>
        <taxon>Bacteria</taxon>
        <taxon>Bacillati</taxon>
        <taxon>Actinomycetota</taxon>
        <taxon>Actinomycetes</taxon>
        <taxon>Micrococcales</taxon>
        <taxon>Microbacteriaceae</taxon>
        <taxon>Homoserinibacter</taxon>
    </lineage>
</organism>
<name>A0ABQ6JWB6_9MICO</name>